<organism evidence="2 3">
    <name type="scientific">Trifolium medium</name>
    <dbReference type="NCBI Taxonomy" id="97028"/>
    <lineage>
        <taxon>Eukaryota</taxon>
        <taxon>Viridiplantae</taxon>
        <taxon>Streptophyta</taxon>
        <taxon>Embryophyta</taxon>
        <taxon>Tracheophyta</taxon>
        <taxon>Spermatophyta</taxon>
        <taxon>Magnoliopsida</taxon>
        <taxon>eudicotyledons</taxon>
        <taxon>Gunneridae</taxon>
        <taxon>Pentapetalae</taxon>
        <taxon>rosids</taxon>
        <taxon>fabids</taxon>
        <taxon>Fabales</taxon>
        <taxon>Fabaceae</taxon>
        <taxon>Papilionoideae</taxon>
        <taxon>50 kb inversion clade</taxon>
        <taxon>NPAAA clade</taxon>
        <taxon>Hologalegina</taxon>
        <taxon>IRL clade</taxon>
        <taxon>Trifolieae</taxon>
        <taxon>Trifolium</taxon>
    </lineage>
</organism>
<evidence type="ECO:0000313" key="2">
    <source>
        <dbReference type="EMBL" id="MCI31829.1"/>
    </source>
</evidence>
<feature type="region of interest" description="Disordered" evidence="1">
    <location>
        <begin position="1"/>
        <end position="20"/>
    </location>
</feature>
<dbReference type="EMBL" id="LXQA010190434">
    <property type="protein sequence ID" value="MCI31829.1"/>
    <property type="molecule type" value="Genomic_DNA"/>
</dbReference>
<evidence type="ECO:0000313" key="3">
    <source>
        <dbReference type="Proteomes" id="UP000265520"/>
    </source>
</evidence>
<dbReference type="Proteomes" id="UP000265520">
    <property type="component" value="Unassembled WGS sequence"/>
</dbReference>
<proteinExistence type="predicted"/>
<protein>
    <submittedName>
        <fullName evidence="2">Uncharacterized protein</fullName>
    </submittedName>
</protein>
<comment type="caution">
    <text evidence="2">The sequence shown here is derived from an EMBL/GenBank/DDBJ whole genome shotgun (WGS) entry which is preliminary data.</text>
</comment>
<name>A0A392R6G4_9FABA</name>
<evidence type="ECO:0000256" key="1">
    <source>
        <dbReference type="SAM" id="MobiDB-lite"/>
    </source>
</evidence>
<dbReference type="AlphaFoldDB" id="A0A392R6G4"/>
<keyword evidence="3" id="KW-1185">Reference proteome</keyword>
<accession>A0A392R6G4</accession>
<feature type="non-terminal residue" evidence="2">
    <location>
        <position position="1"/>
    </location>
</feature>
<reference evidence="2 3" key="1">
    <citation type="journal article" date="2018" name="Front. Plant Sci.">
        <title>Red Clover (Trifolium pratense) and Zigzag Clover (T. medium) - A Picture of Genomic Similarities and Differences.</title>
        <authorList>
            <person name="Dluhosova J."/>
            <person name="Istvanek J."/>
            <person name="Nedelnik J."/>
            <person name="Repkova J."/>
        </authorList>
    </citation>
    <scope>NUCLEOTIDE SEQUENCE [LARGE SCALE GENOMIC DNA]</scope>
    <source>
        <strain evidence="3">cv. 10/8</strain>
        <tissue evidence="2">Leaf</tissue>
    </source>
</reference>
<sequence>EGEEDKGEKEGLERALEGEGEGVRVGEVEVRLGEVKDRMVKKKQGVLKEA</sequence>